<evidence type="ECO:0000256" key="1">
    <source>
        <dbReference type="ARBA" id="ARBA00001974"/>
    </source>
</evidence>
<keyword evidence="9" id="KW-0249">Electron transport</keyword>
<gene>
    <name evidence="16" type="ORF">FRACYDRAFT_196661</name>
</gene>
<dbReference type="SUPFAM" id="SSF51905">
    <property type="entry name" value="FAD/NAD(P)-binding domain"/>
    <property type="match status" value="1"/>
</dbReference>
<dbReference type="InterPro" id="IPR027477">
    <property type="entry name" value="Succ_DH/fumarate_Rdtase_cat_sf"/>
</dbReference>
<dbReference type="InterPro" id="IPR003953">
    <property type="entry name" value="FAD-dep_OxRdtase_2_FAD-bd"/>
</dbReference>
<dbReference type="PROSITE" id="PS50255">
    <property type="entry name" value="CYTOCHROME_B5_2"/>
    <property type="match status" value="1"/>
</dbReference>
<keyword evidence="14" id="KW-0676">Redox-active center</keyword>
<evidence type="ECO:0000256" key="13">
    <source>
        <dbReference type="ARBA" id="ARBA00023180"/>
    </source>
</evidence>
<organism evidence="16 17">
    <name type="scientific">Fragilariopsis cylindrus CCMP1102</name>
    <dbReference type="NCBI Taxonomy" id="635003"/>
    <lineage>
        <taxon>Eukaryota</taxon>
        <taxon>Sar</taxon>
        <taxon>Stramenopiles</taxon>
        <taxon>Ochrophyta</taxon>
        <taxon>Bacillariophyta</taxon>
        <taxon>Bacillariophyceae</taxon>
        <taxon>Bacillariophycidae</taxon>
        <taxon>Bacillariales</taxon>
        <taxon>Bacillariaceae</taxon>
        <taxon>Fragilariopsis</taxon>
    </lineage>
</organism>
<feature type="domain" description="Cytochrome b5 heme-binding" evidence="15">
    <location>
        <begin position="879"/>
        <end position="954"/>
    </location>
</feature>
<keyword evidence="12" id="KW-1015">Disulfide bond</keyword>
<sequence length="954" mass="104482">MCSNIYKGEGTKLVNLALNPERNTYYNGTHIWKAIYDENCITNDESCLEERVLYRLLSGMHTSTTLSIAKNYYPPSKRHNRTDWEANPQYFMSRFHEHPDHIRNLHFSYVVLLRAIKKASVYLYNYDITSGNVVEDEASSILLKRLLDTTILRSCSDVFSAFDESVMFQAGVDDGDNESSMLLQKSFKGVFHNISSILDCVQCQQCKLHGKLTMLGYGTALKILFTKSLDNLILEPNEVVALINSAARLSENLVEVRELTTMYWEKERTKIADLEAATEAGKSAVVTVSQSSSSSSSLSYDSLDVLDVTVGLISRSGQRELISLDRETELINMALTRNPELMILGKHYHNDPEKFVSMSNNLGKLGGSSISTSLPVKPPDAIVIGSGLAGLAASLNILDRGGTVVILEKEHLLGGNSNKASSGINGYCPHNETCHDSVEVFRNDTIRSAGKVADLDLIEVLVTKSEQAVLWLKNRANVDLSLLAQLGGHTNKRTHRPSNGMAGSEIIYHLQKTVRSFEKTGRLKILIDTQVKELLTEEEGDRVVGVLVESTNDGSVQEILADNIILATGGFASDRSSGSYLDQHRPELMSFPATAGGFSTGDGIKLATTLGAATRDMDKVQIHPTGWVDPSDSTNPTKILAAELLRGVGGILIDHSGERFSNELGTRAYVTEQMLKHDAEFMKTGQWDRSSEVPTFYLVLSSSAALDAQKHVDLYSHKGLLTKVEGIDALSKYMEIDRKTVAKTIRDYQSSAAKGLDEFGKTSFRGIPAKDLKAETFFVGTITPVLHYCMGGIKIKPDCSVVREDGTVIDGLHAAGEVTGGVHGNNRLGGNSLLECTVFGTIAGQKVPIKEEGSYRLAIGPEEKNKGHADSTAQRPNEIPNVKIEELAKHNTKEDMWVAIHGFVYDLTEFADEHPAGFDSIFNLAGTDGTAAFDAVHNLGMLEDFEGDKRGVLV</sequence>
<dbReference type="InterPro" id="IPR007266">
    <property type="entry name" value="Ero1"/>
</dbReference>
<dbReference type="SUPFAM" id="SSF56425">
    <property type="entry name" value="Succinate dehydrogenase/fumarate reductase flavoprotein, catalytic domain"/>
    <property type="match status" value="1"/>
</dbReference>
<keyword evidence="4" id="KW-0813">Transport</keyword>
<keyword evidence="8" id="KW-0274">FAD</keyword>
<evidence type="ECO:0000256" key="6">
    <source>
        <dbReference type="ARBA" id="ARBA00022729"/>
    </source>
</evidence>
<accession>A0A1E7ERA6</accession>
<evidence type="ECO:0000256" key="4">
    <source>
        <dbReference type="ARBA" id="ARBA00022448"/>
    </source>
</evidence>
<keyword evidence="17" id="KW-1185">Reference proteome</keyword>
<dbReference type="GO" id="GO:0010181">
    <property type="term" value="F:FMN binding"/>
    <property type="evidence" value="ECO:0007669"/>
    <property type="project" value="InterPro"/>
</dbReference>
<evidence type="ECO:0000313" key="16">
    <source>
        <dbReference type="EMBL" id="OEU08435.1"/>
    </source>
</evidence>
<evidence type="ECO:0000256" key="8">
    <source>
        <dbReference type="ARBA" id="ARBA00022827"/>
    </source>
</evidence>
<evidence type="ECO:0000259" key="15">
    <source>
        <dbReference type="PROSITE" id="PS50255"/>
    </source>
</evidence>
<evidence type="ECO:0000256" key="10">
    <source>
        <dbReference type="ARBA" id="ARBA00023002"/>
    </source>
</evidence>
<dbReference type="InParanoid" id="A0A1E7ERA6"/>
<keyword evidence="7" id="KW-0256">Endoplasmic reticulum</keyword>
<evidence type="ECO:0000256" key="7">
    <source>
        <dbReference type="ARBA" id="ARBA00022824"/>
    </source>
</evidence>
<evidence type="ECO:0000256" key="2">
    <source>
        <dbReference type="ARBA" id="ARBA00004367"/>
    </source>
</evidence>
<keyword evidence="5" id="KW-0285">Flavoprotein</keyword>
<dbReference type="SMART" id="SM01117">
    <property type="entry name" value="Cyt-b5"/>
    <property type="match status" value="1"/>
</dbReference>
<dbReference type="Pfam" id="PF04137">
    <property type="entry name" value="ERO1"/>
    <property type="match status" value="1"/>
</dbReference>
<evidence type="ECO:0000256" key="11">
    <source>
        <dbReference type="ARBA" id="ARBA00023136"/>
    </source>
</evidence>
<dbReference type="Pfam" id="PF00173">
    <property type="entry name" value="Cyt-b5"/>
    <property type="match status" value="1"/>
</dbReference>
<reference evidence="16 17" key="1">
    <citation type="submission" date="2016-09" db="EMBL/GenBank/DDBJ databases">
        <title>Extensive genetic diversity and differential bi-allelic expression allows diatom success in the polar Southern Ocean.</title>
        <authorList>
            <consortium name="DOE Joint Genome Institute"/>
            <person name="Mock T."/>
            <person name="Otillar R.P."/>
            <person name="Strauss J."/>
            <person name="Dupont C."/>
            <person name="Frickenhaus S."/>
            <person name="Maumus F."/>
            <person name="Mcmullan M."/>
            <person name="Sanges R."/>
            <person name="Schmutz J."/>
            <person name="Toseland A."/>
            <person name="Valas R."/>
            <person name="Veluchamy A."/>
            <person name="Ward B.J."/>
            <person name="Allen A."/>
            <person name="Barry K."/>
            <person name="Falciatore A."/>
            <person name="Ferrante M."/>
            <person name="Fortunato A.E."/>
            <person name="Gloeckner G."/>
            <person name="Gruber A."/>
            <person name="Hipkin R."/>
            <person name="Janech M."/>
            <person name="Kroth P."/>
            <person name="Leese F."/>
            <person name="Lindquist E."/>
            <person name="Lyon B.R."/>
            <person name="Martin J."/>
            <person name="Mayer C."/>
            <person name="Parker M."/>
            <person name="Quesneville H."/>
            <person name="Raymond J."/>
            <person name="Uhlig C."/>
            <person name="Valentin K.U."/>
            <person name="Worden A.Z."/>
            <person name="Armbrust E.V."/>
            <person name="Bowler C."/>
            <person name="Green B."/>
            <person name="Moulton V."/>
            <person name="Van Oosterhout C."/>
            <person name="Grigoriev I."/>
        </authorList>
    </citation>
    <scope>NUCLEOTIDE SEQUENCE [LARGE SCALE GENOMIC DNA]</scope>
    <source>
        <strain evidence="16 17">CCMP1102</strain>
    </source>
</reference>
<comment type="similarity">
    <text evidence="3">Belongs to the EROs family.</text>
</comment>
<dbReference type="Gene3D" id="3.50.50.60">
    <property type="entry name" value="FAD/NAD(P)-binding domain"/>
    <property type="match status" value="1"/>
</dbReference>
<dbReference type="SUPFAM" id="SSF110019">
    <property type="entry name" value="ERO1-like"/>
    <property type="match status" value="1"/>
</dbReference>
<dbReference type="GO" id="GO:0005789">
    <property type="term" value="C:endoplasmic reticulum membrane"/>
    <property type="evidence" value="ECO:0007669"/>
    <property type="project" value="UniProtKB-SubCell"/>
</dbReference>
<evidence type="ECO:0000256" key="12">
    <source>
        <dbReference type="ARBA" id="ARBA00023157"/>
    </source>
</evidence>
<comment type="cofactor">
    <cofactor evidence="1">
        <name>FAD</name>
        <dbReference type="ChEBI" id="CHEBI:57692"/>
    </cofactor>
</comment>
<dbReference type="InterPro" id="IPR050315">
    <property type="entry name" value="FAD-oxidoreductase_2"/>
</dbReference>
<evidence type="ECO:0000256" key="5">
    <source>
        <dbReference type="ARBA" id="ARBA00022630"/>
    </source>
</evidence>
<keyword evidence="10" id="KW-0560">Oxidoreductase</keyword>
<dbReference type="Gene3D" id="3.90.700.10">
    <property type="entry name" value="Succinate dehydrogenase/fumarate reductase flavoprotein, catalytic domain"/>
    <property type="match status" value="1"/>
</dbReference>
<dbReference type="AlphaFoldDB" id="A0A1E7ERA6"/>
<dbReference type="Proteomes" id="UP000095751">
    <property type="component" value="Unassembled WGS sequence"/>
</dbReference>
<dbReference type="PANTHER" id="PTHR43400">
    <property type="entry name" value="FUMARATE REDUCTASE"/>
    <property type="match status" value="1"/>
</dbReference>
<dbReference type="InterPro" id="IPR010960">
    <property type="entry name" value="Flavocytochrome_c"/>
</dbReference>
<proteinExistence type="inferred from homology"/>
<dbReference type="InterPro" id="IPR036400">
    <property type="entry name" value="Cyt_B5-like_heme/steroid_sf"/>
</dbReference>
<comment type="subcellular location">
    <subcellularLocation>
        <location evidence="2">Endoplasmic reticulum membrane</location>
        <topology evidence="2">Peripheral membrane protein</topology>
        <orientation evidence="2">Lumenal side</orientation>
    </subcellularLocation>
</comment>
<evidence type="ECO:0000313" key="17">
    <source>
        <dbReference type="Proteomes" id="UP000095751"/>
    </source>
</evidence>
<dbReference type="InterPro" id="IPR036188">
    <property type="entry name" value="FAD/NAD-bd_sf"/>
</dbReference>
<dbReference type="NCBIfam" id="TIGR01813">
    <property type="entry name" value="flavo_cyto_c"/>
    <property type="match status" value="1"/>
</dbReference>
<dbReference type="InterPro" id="IPR037192">
    <property type="entry name" value="ERO1-like_sf"/>
</dbReference>
<evidence type="ECO:0000256" key="14">
    <source>
        <dbReference type="ARBA" id="ARBA00023284"/>
    </source>
</evidence>
<keyword evidence="6" id="KW-0732">Signal</keyword>
<dbReference type="PANTHER" id="PTHR43400:SF1">
    <property type="entry name" value="FUMARATE REDUCTASE"/>
    <property type="match status" value="1"/>
</dbReference>
<dbReference type="InterPro" id="IPR001199">
    <property type="entry name" value="Cyt_B5-like_heme/steroid-bd"/>
</dbReference>
<evidence type="ECO:0000256" key="9">
    <source>
        <dbReference type="ARBA" id="ARBA00022982"/>
    </source>
</evidence>
<name>A0A1E7ERA6_9STRA</name>
<dbReference type="OrthoDB" id="10252157at2759"/>
<keyword evidence="13" id="KW-0325">Glycoprotein</keyword>
<evidence type="ECO:0000256" key="3">
    <source>
        <dbReference type="ARBA" id="ARBA00008277"/>
    </source>
</evidence>
<dbReference type="Gene3D" id="3.10.120.10">
    <property type="entry name" value="Cytochrome b5-like heme/steroid binding domain"/>
    <property type="match status" value="1"/>
</dbReference>
<dbReference type="GO" id="GO:0071949">
    <property type="term" value="F:FAD binding"/>
    <property type="evidence" value="ECO:0007669"/>
    <property type="project" value="InterPro"/>
</dbReference>
<dbReference type="EMBL" id="KV784380">
    <property type="protein sequence ID" value="OEU08435.1"/>
    <property type="molecule type" value="Genomic_DNA"/>
</dbReference>
<dbReference type="KEGG" id="fcy:FRACYDRAFT_196661"/>
<dbReference type="GO" id="GO:0016972">
    <property type="term" value="F:thiol oxidase activity"/>
    <property type="evidence" value="ECO:0007669"/>
    <property type="project" value="InterPro"/>
</dbReference>
<protein>
    <submittedName>
        <fullName evidence="16">Flavocytochrome c</fullName>
    </submittedName>
</protein>
<dbReference type="GO" id="GO:0015035">
    <property type="term" value="F:protein-disulfide reductase activity"/>
    <property type="evidence" value="ECO:0007669"/>
    <property type="project" value="InterPro"/>
</dbReference>
<dbReference type="SUPFAM" id="SSF55856">
    <property type="entry name" value="Cytochrome b5-like heme/steroid binding domain"/>
    <property type="match status" value="1"/>
</dbReference>
<dbReference type="Pfam" id="PF00890">
    <property type="entry name" value="FAD_binding_2"/>
    <property type="match status" value="1"/>
</dbReference>
<keyword evidence="11" id="KW-0472">Membrane</keyword>
<dbReference type="GO" id="GO:0034975">
    <property type="term" value="P:protein folding in endoplasmic reticulum"/>
    <property type="evidence" value="ECO:0007669"/>
    <property type="project" value="InterPro"/>
</dbReference>